<comment type="caution">
    <text evidence="10">The sequence shown here is derived from an EMBL/GenBank/DDBJ whole genome shotgun (WGS) entry which is preliminary data.</text>
</comment>
<reference evidence="11" key="1">
    <citation type="submission" date="2021-02" db="EMBL/GenBank/DDBJ databases">
        <title>Sulfurospirillum tamanensis sp. nov.</title>
        <authorList>
            <person name="Merkel A.Y."/>
        </authorList>
    </citation>
    <scope>NUCLEOTIDE SEQUENCE [LARGE SCALE GENOMIC DNA]</scope>
    <source>
        <strain evidence="11">T05b</strain>
    </source>
</reference>
<gene>
    <name evidence="10" type="ORF">JWV37_02980</name>
</gene>
<reference evidence="10 11" key="2">
    <citation type="submission" date="2021-02" db="EMBL/GenBank/DDBJ databases">
        <title>Sulfurospirillum tamanensis sp. nov.</title>
        <authorList>
            <person name="Frolova A."/>
            <person name="Merkel A."/>
            <person name="Slobodkin A."/>
        </authorList>
    </citation>
    <scope>NUCLEOTIDE SEQUENCE [LARGE SCALE GENOMIC DNA]</scope>
    <source>
        <strain evidence="10 11">T05b</strain>
    </source>
</reference>
<dbReference type="InterPro" id="IPR039420">
    <property type="entry name" value="WalR-like"/>
</dbReference>
<evidence type="ECO:0000256" key="5">
    <source>
        <dbReference type="ARBA" id="ARBA00023163"/>
    </source>
</evidence>
<dbReference type="Pfam" id="PF00072">
    <property type="entry name" value="Response_reg"/>
    <property type="match status" value="1"/>
</dbReference>
<feature type="modified residue" description="4-aspartylphosphate" evidence="6">
    <location>
        <position position="56"/>
    </location>
</feature>
<dbReference type="Proteomes" id="UP000703590">
    <property type="component" value="Unassembled WGS sequence"/>
</dbReference>
<dbReference type="InterPro" id="IPR036388">
    <property type="entry name" value="WH-like_DNA-bd_sf"/>
</dbReference>
<dbReference type="SUPFAM" id="SSF46894">
    <property type="entry name" value="C-terminal effector domain of the bipartite response regulators"/>
    <property type="match status" value="1"/>
</dbReference>
<keyword evidence="5" id="KW-0804">Transcription</keyword>
<dbReference type="Gene3D" id="1.10.10.10">
    <property type="entry name" value="Winged helix-like DNA-binding domain superfamily/Winged helix DNA-binding domain"/>
    <property type="match status" value="1"/>
</dbReference>
<evidence type="ECO:0000256" key="7">
    <source>
        <dbReference type="PROSITE-ProRule" id="PRU01091"/>
    </source>
</evidence>
<keyword evidence="1 6" id="KW-0597">Phosphoprotein</keyword>
<dbReference type="RefSeq" id="WP_205458175.1">
    <property type="nucleotide sequence ID" value="NZ_JAFHKK010000004.1"/>
</dbReference>
<dbReference type="Gene3D" id="3.40.50.2300">
    <property type="match status" value="1"/>
</dbReference>
<dbReference type="CDD" id="cd17534">
    <property type="entry name" value="REC_DC-like"/>
    <property type="match status" value="1"/>
</dbReference>
<keyword evidence="3" id="KW-0805">Transcription regulation</keyword>
<evidence type="ECO:0000313" key="11">
    <source>
        <dbReference type="Proteomes" id="UP000703590"/>
    </source>
</evidence>
<accession>A0ABS2WQ60</accession>
<dbReference type="PROSITE" id="PS51755">
    <property type="entry name" value="OMPR_PHOB"/>
    <property type="match status" value="1"/>
</dbReference>
<evidence type="ECO:0000256" key="3">
    <source>
        <dbReference type="ARBA" id="ARBA00023015"/>
    </source>
</evidence>
<keyword evidence="2" id="KW-0902">Two-component regulatory system</keyword>
<evidence type="ECO:0000259" key="9">
    <source>
        <dbReference type="PROSITE" id="PS51755"/>
    </source>
</evidence>
<dbReference type="PANTHER" id="PTHR48111:SF1">
    <property type="entry name" value="TWO-COMPONENT RESPONSE REGULATOR ORR33"/>
    <property type="match status" value="1"/>
</dbReference>
<keyword evidence="4 7" id="KW-0238">DNA-binding</keyword>
<dbReference type="SMART" id="SM00862">
    <property type="entry name" value="Trans_reg_C"/>
    <property type="match status" value="1"/>
</dbReference>
<dbReference type="EMBL" id="JAFHKK010000004">
    <property type="protein sequence ID" value="MBN2963733.1"/>
    <property type="molecule type" value="Genomic_DNA"/>
</dbReference>
<dbReference type="InterPro" id="IPR016032">
    <property type="entry name" value="Sig_transdc_resp-reg_C-effctor"/>
</dbReference>
<name>A0ABS2WQ60_9BACT</name>
<proteinExistence type="predicted"/>
<dbReference type="SUPFAM" id="SSF52172">
    <property type="entry name" value="CheY-like"/>
    <property type="match status" value="1"/>
</dbReference>
<dbReference type="PROSITE" id="PS50110">
    <property type="entry name" value="RESPONSE_REGULATORY"/>
    <property type="match status" value="1"/>
</dbReference>
<dbReference type="CDD" id="cd00383">
    <property type="entry name" value="trans_reg_C"/>
    <property type="match status" value="1"/>
</dbReference>
<feature type="domain" description="OmpR/PhoB-type" evidence="9">
    <location>
        <begin position="138"/>
        <end position="232"/>
    </location>
</feature>
<feature type="DNA-binding region" description="OmpR/PhoB-type" evidence="7">
    <location>
        <begin position="138"/>
        <end position="232"/>
    </location>
</feature>
<dbReference type="Pfam" id="PF00486">
    <property type="entry name" value="Trans_reg_C"/>
    <property type="match status" value="1"/>
</dbReference>
<evidence type="ECO:0000256" key="4">
    <source>
        <dbReference type="ARBA" id="ARBA00023125"/>
    </source>
</evidence>
<evidence type="ECO:0000256" key="6">
    <source>
        <dbReference type="PROSITE-ProRule" id="PRU00169"/>
    </source>
</evidence>
<evidence type="ECO:0000259" key="8">
    <source>
        <dbReference type="PROSITE" id="PS50110"/>
    </source>
</evidence>
<evidence type="ECO:0000256" key="1">
    <source>
        <dbReference type="ARBA" id="ARBA00022553"/>
    </source>
</evidence>
<evidence type="ECO:0000256" key="2">
    <source>
        <dbReference type="ARBA" id="ARBA00023012"/>
    </source>
</evidence>
<organism evidence="10 11">
    <name type="scientific">Sulfurospirillum tamanense</name>
    <dbReference type="NCBI Taxonomy" id="2813362"/>
    <lineage>
        <taxon>Bacteria</taxon>
        <taxon>Pseudomonadati</taxon>
        <taxon>Campylobacterota</taxon>
        <taxon>Epsilonproteobacteria</taxon>
        <taxon>Campylobacterales</taxon>
        <taxon>Sulfurospirillaceae</taxon>
        <taxon>Sulfurospirillum</taxon>
    </lineage>
</organism>
<dbReference type="InterPro" id="IPR001789">
    <property type="entry name" value="Sig_transdc_resp-reg_receiver"/>
</dbReference>
<keyword evidence="11" id="KW-1185">Reference proteome</keyword>
<dbReference type="InterPro" id="IPR011006">
    <property type="entry name" value="CheY-like_superfamily"/>
</dbReference>
<feature type="domain" description="Response regulatory" evidence="8">
    <location>
        <begin position="6"/>
        <end position="121"/>
    </location>
</feature>
<dbReference type="PANTHER" id="PTHR48111">
    <property type="entry name" value="REGULATOR OF RPOS"/>
    <property type="match status" value="1"/>
</dbReference>
<dbReference type="SMART" id="SM00448">
    <property type="entry name" value="REC"/>
    <property type="match status" value="1"/>
</dbReference>
<reference evidence="10 11" key="3">
    <citation type="submission" date="2021-02" db="EMBL/GenBank/DDBJ databases">
        <authorList>
            <person name="Merkel A.Y."/>
        </authorList>
    </citation>
    <scope>NUCLEOTIDE SEQUENCE [LARGE SCALE GENOMIC DNA]</scope>
    <source>
        <strain evidence="10 11">T05b</strain>
    </source>
</reference>
<sequence length="236" mass="26879">MKKSPHIVIVEDEVIIALDMQQCLEEFGYVVDDVCTNTADALKSIEAHRPDAVLMDIKLENGEDGTQIVRYIQETLAIPVVYVTAHSDEQTLKKAQVTKPYGYIIKPVDEHQLNSSIQIALFKSKHELSPASRVVCKNNRIVLAKGHQYDLLERQIYKNDIPVVLTKKERLLVGLLVDNMNKTMTYETIERLVWEGKPVNTATLRSLIRRVRGKLGEDIIENVTSTGYRIRMHKAK</sequence>
<dbReference type="InterPro" id="IPR001867">
    <property type="entry name" value="OmpR/PhoB-type_DNA-bd"/>
</dbReference>
<evidence type="ECO:0000313" key="10">
    <source>
        <dbReference type="EMBL" id="MBN2963733.1"/>
    </source>
</evidence>
<protein>
    <submittedName>
        <fullName evidence="10">Response regulator</fullName>
    </submittedName>
</protein>